<gene>
    <name evidence="1" type="ORF">RAS_08620</name>
</gene>
<sequence>MLIEETGNYYMSTKCYEHAFVLLRTHPTAAYHLWSNYRIQGEFDKANDLIQYVPIEYIKYILEMLTNPYEISYEKLDLIKKNTLVPFYLSIYDGCEYMAFYNKISNT</sequence>
<protein>
    <submittedName>
        <fullName evidence="1">Uncharacterized protein</fullName>
    </submittedName>
</protein>
<accession>A0A510G7N0</accession>
<dbReference type="KEGG" id="ras:RAS_08620"/>
<name>A0A510G7N0_9RICK</name>
<evidence type="ECO:0000313" key="2">
    <source>
        <dbReference type="Proteomes" id="UP000321183"/>
    </source>
</evidence>
<reference evidence="1 2" key="1">
    <citation type="submission" date="2019-04" db="EMBL/GenBank/DDBJ databases">
        <title>Draft genome sequence of Rickettsia asiatica Maytaro1284.</title>
        <authorList>
            <person name="Thu M."/>
            <person name="Qiu Y."/>
            <person name="Nakao R."/>
        </authorList>
    </citation>
    <scope>NUCLEOTIDE SEQUENCE [LARGE SCALE GENOMIC DNA]</scope>
    <source>
        <strain evidence="1 2">Maytaro1284</strain>
    </source>
</reference>
<organism evidence="1 2">
    <name type="scientific">Rickettsia asiatica</name>
    <dbReference type="NCBI Taxonomy" id="238800"/>
    <lineage>
        <taxon>Bacteria</taxon>
        <taxon>Pseudomonadati</taxon>
        <taxon>Pseudomonadota</taxon>
        <taxon>Alphaproteobacteria</taxon>
        <taxon>Rickettsiales</taxon>
        <taxon>Rickettsiaceae</taxon>
        <taxon>Rickettsieae</taxon>
        <taxon>Rickettsia</taxon>
        <taxon>spotted fever group</taxon>
    </lineage>
</organism>
<evidence type="ECO:0000313" key="1">
    <source>
        <dbReference type="EMBL" id="BBJ31753.1"/>
    </source>
</evidence>
<dbReference type="Proteomes" id="UP000321183">
    <property type="component" value="Chromosome"/>
</dbReference>
<keyword evidence="2" id="KW-1185">Reference proteome</keyword>
<proteinExistence type="predicted"/>
<dbReference type="AlphaFoldDB" id="A0A510G7N0"/>
<dbReference type="EMBL" id="AP019563">
    <property type="protein sequence ID" value="BBJ31753.1"/>
    <property type="molecule type" value="Genomic_DNA"/>
</dbReference>